<dbReference type="GO" id="GO:0006526">
    <property type="term" value="P:L-arginine biosynthetic process"/>
    <property type="evidence" value="ECO:0007669"/>
    <property type="project" value="UniProtKB-UniRule"/>
</dbReference>
<evidence type="ECO:0000256" key="8">
    <source>
        <dbReference type="ARBA" id="ARBA00023268"/>
    </source>
</evidence>
<feature type="binding site" evidence="13">
    <location>
        <position position="180"/>
    </location>
    <ligand>
        <name>substrate</name>
    </ligand>
</feature>
<dbReference type="AlphaFoldDB" id="A0A8J2TTV0"/>
<feature type="site" description="Involved in the stabilization of negative charge on the oxyanion by the formation of the oxyanion hole" evidence="13">
    <location>
        <position position="120"/>
    </location>
</feature>
<dbReference type="EC" id="2.3.1.1" evidence="13"/>
<dbReference type="GO" id="GO:0006592">
    <property type="term" value="P:ornithine biosynthetic process"/>
    <property type="evidence" value="ECO:0007669"/>
    <property type="project" value="TreeGrafter"/>
</dbReference>
<dbReference type="EMBL" id="BMEV01000050">
    <property type="protein sequence ID" value="GFZ82831.1"/>
    <property type="molecule type" value="Genomic_DNA"/>
</dbReference>
<dbReference type="InterPro" id="IPR042195">
    <property type="entry name" value="ArgJ_beta_C"/>
</dbReference>
<reference evidence="14" key="2">
    <citation type="submission" date="2020-09" db="EMBL/GenBank/DDBJ databases">
        <authorList>
            <person name="Sun Q."/>
            <person name="Zhou Y."/>
        </authorList>
    </citation>
    <scope>NUCLEOTIDE SEQUENCE</scope>
    <source>
        <strain evidence="14">CGMCC 1.12360</strain>
    </source>
</reference>
<comment type="similarity">
    <text evidence="2 13">Belongs to the ArgJ family.</text>
</comment>
<keyword evidence="9 13" id="KW-0012">Acyltransferase</keyword>
<name>A0A8J2TTV0_9BACI</name>
<protein>
    <recommendedName>
        <fullName evidence="13">Arginine biosynthesis bifunctional protein ArgJ</fullName>
    </recommendedName>
    <domain>
        <recommendedName>
            <fullName evidence="13">Glutamate N-acetyltransferase</fullName>
            <ecNumber evidence="13">2.3.1.35</ecNumber>
        </recommendedName>
        <alternativeName>
            <fullName evidence="13">Ornithine acetyltransferase</fullName>
            <shortName evidence="13">OATase</shortName>
        </alternativeName>
        <alternativeName>
            <fullName evidence="13">Ornithine transacetylase</fullName>
        </alternativeName>
    </domain>
    <domain>
        <recommendedName>
            <fullName evidence="13">Amino-acid acetyltransferase</fullName>
            <ecNumber evidence="13">2.3.1.1</ecNumber>
        </recommendedName>
        <alternativeName>
            <fullName evidence="13">N-acetylglutamate synthase</fullName>
            <shortName evidence="13">AGSase</shortName>
        </alternativeName>
    </domain>
    <component>
        <recommendedName>
            <fullName evidence="13">Arginine biosynthesis bifunctional protein ArgJ alpha chain</fullName>
        </recommendedName>
    </component>
    <component>
        <recommendedName>
            <fullName evidence="13">Arginine biosynthesis bifunctional protein ArgJ beta chain</fullName>
        </recommendedName>
    </component>
</protein>
<organism evidence="14 15">
    <name type="scientific">Compostibacillus humi</name>
    <dbReference type="NCBI Taxonomy" id="1245525"/>
    <lineage>
        <taxon>Bacteria</taxon>
        <taxon>Bacillati</taxon>
        <taxon>Bacillota</taxon>
        <taxon>Bacilli</taxon>
        <taxon>Bacillales</taxon>
        <taxon>Bacillaceae</taxon>
        <taxon>Compostibacillus</taxon>
    </lineage>
</organism>
<keyword evidence="15" id="KW-1185">Reference proteome</keyword>
<dbReference type="PANTHER" id="PTHR23100:SF0">
    <property type="entry name" value="ARGININE BIOSYNTHESIS BIFUNCTIONAL PROTEIN ARGJ, MITOCHONDRIAL"/>
    <property type="match status" value="1"/>
</dbReference>
<dbReference type="InterPro" id="IPR002813">
    <property type="entry name" value="Arg_biosynth_ArgJ"/>
</dbReference>
<comment type="subcellular location">
    <subcellularLocation>
        <location evidence="1 13">Cytoplasm</location>
    </subcellularLocation>
</comment>
<evidence type="ECO:0000256" key="3">
    <source>
        <dbReference type="ARBA" id="ARBA00011475"/>
    </source>
</evidence>
<comment type="pathway">
    <text evidence="13">Amino-acid biosynthesis; L-arginine biosynthesis; L-ornithine and N-acetyl-L-glutamate from L-glutamate and N(2)-acetyl-L-ornithine (cyclic): step 1/1.</text>
</comment>
<comment type="catalytic activity">
    <reaction evidence="10 13">
        <text>L-glutamate + acetyl-CoA = N-acetyl-L-glutamate + CoA + H(+)</text>
        <dbReference type="Rhea" id="RHEA:24292"/>
        <dbReference type="ChEBI" id="CHEBI:15378"/>
        <dbReference type="ChEBI" id="CHEBI:29985"/>
        <dbReference type="ChEBI" id="CHEBI:44337"/>
        <dbReference type="ChEBI" id="CHEBI:57287"/>
        <dbReference type="ChEBI" id="CHEBI:57288"/>
        <dbReference type="EC" id="2.3.1.1"/>
    </reaction>
</comment>
<dbReference type="PANTHER" id="PTHR23100">
    <property type="entry name" value="ARGININE BIOSYNTHESIS BIFUNCTIONAL PROTEIN ARGJ"/>
    <property type="match status" value="1"/>
</dbReference>
<feature type="binding site" evidence="13">
    <location>
        <position position="277"/>
    </location>
    <ligand>
        <name>substrate</name>
    </ligand>
</feature>
<dbReference type="GO" id="GO:0005737">
    <property type="term" value="C:cytoplasm"/>
    <property type="evidence" value="ECO:0007669"/>
    <property type="project" value="UniProtKB-SubCell"/>
</dbReference>
<accession>A0A8J2TTV0</accession>
<evidence type="ECO:0000256" key="9">
    <source>
        <dbReference type="ARBA" id="ARBA00023315"/>
    </source>
</evidence>
<gene>
    <name evidence="13 14" type="primary">argJ</name>
    <name evidence="14" type="ORF">GCM10010978_24370</name>
</gene>
<feature type="chain" id="PRO_5035349537" description="Arginine biosynthesis bifunctional protein ArgJ beta chain" evidence="13">
    <location>
        <begin position="191"/>
        <end position="404"/>
    </location>
</feature>
<feature type="binding site" evidence="13">
    <location>
        <position position="191"/>
    </location>
    <ligand>
        <name>substrate</name>
    </ligand>
</feature>
<dbReference type="FunFam" id="3.30.2330.10:FF:000001">
    <property type="entry name" value="Arginine biosynthesis bifunctional protein ArgJ, mitochondrial"/>
    <property type="match status" value="1"/>
</dbReference>
<dbReference type="GO" id="GO:0004042">
    <property type="term" value="F:L-glutamate N-acetyltransferase activity"/>
    <property type="evidence" value="ECO:0007669"/>
    <property type="project" value="UniProtKB-UniRule"/>
</dbReference>
<dbReference type="Gene3D" id="3.10.20.340">
    <property type="entry name" value="ArgJ beta chain, C-terminal domain"/>
    <property type="match status" value="1"/>
</dbReference>
<feature type="site" description="Involved in the stabilization of negative charge on the oxyanion by the formation of the oxyanion hole" evidence="13">
    <location>
        <position position="121"/>
    </location>
</feature>
<evidence type="ECO:0000256" key="11">
    <source>
        <dbReference type="ARBA" id="ARBA00049439"/>
    </source>
</evidence>
<dbReference type="CDD" id="cd02152">
    <property type="entry name" value="OAT"/>
    <property type="match status" value="1"/>
</dbReference>
<keyword evidence="5 13" id="KW-0028">Amino-acid biosynthesis</keyword>
<dbReference type="NCBIfam" id="NF003802">
    <property type="entry name" value="PRK05388.1"/>
    <property type="match status" value="1"/>
</dbReference>
<feature type="binding site" evidence="13">
    <location>
        <position position="399"/>
    </location>
    <ligand>
        <name>substrate</name>
    </ligand>
</feature>
<feature type="chain" id="PRO_5035349538" description="Arginine biosynthesis bifunctional protein ArgJ alpha chain" evidence="13">
    <location>
        <begin position="1"/>
        <end position="190"/>
    </location>
</feature>
<dbReference type="GO" id="GO:0004358">
    <property type="term" value="F:L-glutamate N-acetyltransferase activity, acting on acetyl-L-ornithine as donor"/>
    <property type="evidence" value="ECO:0007669"/>
    <property type="project" value="UniProtKB-UniRule"/>
</dbReference>
<comment type="pathway">
    <text evidence="13">Amino-acid biosynthesis; L-arginine biosynthesis; N(2)-acetyl-L-ornithine from L-glutamate: step 1/4.</text>
</comment>
<comment type="catalytic activity">
    <reaction evidence="11 13">
        <text>N(2)-acetyl-L-ornithine + L-glutamate = N-acetyl-L-glutamate + L-ornithine</text>
        <dbReference type="Rhea" id="RHEA:15349"/>
        <dbReference type="ChEBI" id="CHEBI:29985"/>
        <dbReference type="ChEBI" id="CHEBI:44337"/>
        <dbReference type="ChEBI" id="CHEBI:46911"/>
        <dbReference type="ChEBI" id="CHEBI:57805"/>
        <dbReference type="EC" id="2.3.1.35"/>
    </reaction>
</comment>
<dbReference type="FunFam" id="3.10.20.340:FF:000001">
    <property type="entry name" value="Arginine biosynthesis bifunctional protein ArgJ, chloroplastic"/>
    <property type="match status" value="1"/>
</dbReference>
<evidence type="ECO:0000256" key="7">
    <source>
        <dbReference type="ARBA" id="ARBA00022813"/>
    </source>
</evidence>
<evidence type="ECO:0000256" key="5">
    <source>
        <dbReference type="ARBA" id="ARBA00022605"/>
    </source>
</evidence>
<evidence type="ECO:0000256" key="2">
    <source>
        <dbReference type="ARBA" id="ARBA00006774"/>
    </source>
</evidence>
<feature type="binding site" evidence="13">
    <location>
        <position position="404"/>
    </location>
    <ligand>
        <name>substrate</name>
    </ligand>
</feature>
<proteinExistence type="inferred from homology"/>
<evidence type="ECO:0000313" key="15">
    <source>
        <dbReference type="Proteomes" id="UP000602050"/>
    </source>
</evidence>
<dbReference type="HAMAP" id="MF_01106">
    <property type="entry name" value="ArgJ"/>
    <property type="match status" value="1"/>
</dbReference>
<evidence type="ECO:0000256" key="1">
    <source>
        <dbReference type="ARBA" id="ARBA00004496"/>
    </source>
</evidence>
<dbReference type="FunFam" id="3.60.70.12:FF:000001">
    <property type="entry name" value="Arginine biosynthesis bifunctional protein ArgJ, chloroplastic"/>
    <property type="match status" value="1"/>
</dbReference>
<dbReference type="NCBIfam" id="TIGR00120">
    <property type="entry name" value="ArgJ"/>
    <property type="match status" value="1"/>
</dbReference>
<comment type="function">
    <text evidence="12 13">Catalyzes two activities which are involved in the cyclic version of arginine biosynthesis: the synthesis of N-acetylglutamate from glutamate and acetyl-CoA as the acetyl donor, and of ornithine by transacetylation between N(2)-acetylornithine and glutamate.</text>
</comment>
<evidence type="ECO:0000256" key="10">
    <source>
        <dbReference type="ARBA" id="ARBA00048372"/>
    </source>
</evidence>
<comment type="subunit">
    <text evidence="3 13">Heterotetramer of two alpha and two beta chains.</text>
</comment>
<evidence type="ECO:0000256" key="6">
    <source>
        <dbReference type="ARBA" id="ARBA00022679"/>
    </source>
</evidence>
<comment type="caution">
    <text evidence="14">The sequence shown here is derived from an EMBL/GenBank/DDBJ whole genome shotgun (WGS) entry which is preliminary data.</text>
</comment>
<dbReference type="Gene3D" id="3.60.70.12">
    <property type="entry name" value="L-amino peptidase D-ALA esterase/amidase"/>
    <property type="match status" value="1"/>
</dbReference>
<keyword evidence="4 13" id="KW-0055">Arginine biosynthesis</keyword>
<keyword evidence="6 13" id="KW-0808">Transferase</keyword>
<dbReference type="Gene3D" id="3.30.2330.10">
    <property type="entry name" value="arginine biosynthesis bifunctional protein suprefamily"/>
    <property type="match status" value="1"/>
</dbReference>
<dbReference type="Proteomes" id="UP000602050">
    <property type="component" value="Unassembled WGS sequence"/>
</dbReference>
<dbReference type="InterPro" id="IPR016117">
    <property type="entry name" value="ArgJ-like_dom_sf"/>
</dbReference>
<dbReference type="UniPathway" id="UPA00068">
    <property type="reaction ID" value="UER00106"/>
</dbReference>
<feature type="site" description="Cleavage; by autolysis" evidence="13">
    <location>
        <begin position="190"/>
        <end position="191"/>
    </location>
</feature>
<feature type="binding site" evidence="13">
    <location>
        <position position="154"/>
    </location>
    <ligand>
        <name>substrate</name>
    </ligand>
</feature>
<keyword evidence="8 13" id="KW-0511">Multifunctional enzyme</keyword>
<dbReference type="EC" id="2.3.1.35" evidence="13"/>
<sequence length="404" mass="43672">MQTAEKIQLLEDGHITDAKGFIAGGIHCGIRKTKLDFGWIHSEVPAAAAGVYTVNAFQAAPVQITKNTIEKSGTIQTVIVNSGNANSCTGERGMKDAMEMQRLAAEKMQVPVQYVAVASTGVIGDFLPMDKIRFGISQMDENDKAHHFEQAILTTDTVTKHAAVKVEIDGKMIAIGGAAKGSGMIHPNMATMLGFIATDACVEQESLQLALRQLTDSTFNMISVDGDSSTNDMVLLLANGMKKNNPLHPGHPDWQLFLQGLETVMAELAKKIARDGEGATKLIEVHVTGASNKRAANQVAKAIISSNLVKTAVYGKDPNWGRIVCAIGYSGETFDLNKIHVALGDHIIFQNGLGTATEEKILKDYLEEDTVKIYVDLQNGSEKTVAWGCDLTYEYININASYRT</sequence>
<feature type="active site" description="Nucleophile" evidence="13">
    <location>
        <position position="191"/>
    </location>
</feature>
<evidence type="ECO:0000313" key="14">
    <source>
        <dbReference type="EMBL" id="GFZ82831.1"/>
    </source>
</evidence>
<dbReference type="RefSeq" id="WP_188392694.1">
    <property type="nucleotide sequence ID" value="NZ_BMEV01000050.1"/>
</dbReference>
<dbReference type="SUPFAM" id="SSF56266">
    <property type="entry name" value="DmpA/ArgJ-like"/>
    <property type="match status" value="1"/>
</dbReference>
<evidence type="ECO:0000256" key="13">
    <source>
        <dbReference type="HAMAP-Rule" id="MF_01106"/>
    </source>
</evidence>
<dbReference type="Pfam" id="PF01960">
    <property type="entry name" value="ArgJ"/>
    <property type="match status" value="1"/>
</dbReference>
<reference evidence="14" key="1">
    <citation type="journal article" date="2014" name="Int. J. Syst. Evol. Microbiol.">
        <title>Complete genome sequence of Corynebacterium casei LMG S-19264T (=DSM 44701T), isolated from a smear-ripened cheese.</title>
        <authorList>
            <consortium name="US DOE Joint Genome Institute (JGI-PGF)"/>
            <person name="Walter F."/>
            <person name="Albersmeier A."/>
            <person name="Kalinowski J."/>
            <person name="Ruckert C."/>
        </authorList>
    </citation>
    <scope>NUCLEOTIDE SEQUENCE</scope>
    <source>
        <strain evidence="14">CGMCC 1.12360</strain>
    </source>
</reference>
<evidence type="ECO:0000256" key="4">
    <source>
        <dbReference type="ARBA" id="ARBA00022571"/>
    </source>
</evidence>
<keyword evidence="13" id="KW-0963">Cytoplasm</keyword>
<keyword evidence="7 13" id="KW-0068">Autocatalytic cleavage</keyword>
<evidence type="ECO:0000256" key="12">
    <source>
        <dbReference type="ARBA" id="ARBA00054976"/>
    </source>
</evidence>